<dbReference type="Pfam" id="PF00201">
    <property type="entry name" value="UDPGT"/>
    <property type="match status" value="1"/>
</dbReference>
<dbReference type="PANTHER" id="PTHR48046">
    <property type="entry name" value="UDP-GLYCOSYLTRANSFERASE 72E1"/>
    <property type="match status" value="1"/>
</dbReference>
<dbReference type="Gene3D" id="3.40.50.2000">
    <property type="entry name" value="Glycogen Phosphorylase B"/>
    <property type="match status" value="1"/>
</dbReference>
<keyword evidence="6" id="KW-1185">Reference proteome</keyword>
<dbReference type="EMBL" id="LWDX02051847">
    <property type="protein sequence ID" value="OEL20083.1"/>
    <property type="molecule type" value="Genomic_DNA"/>
</dbReference>
<comment type="caution">
    <text evidence="5">The sequence shown here is derived from an EMBL/GenBank/DDBJ whole genome shotgun (WGS) entry which is preliminary data.</text>
</comment>
<evidence type="ECO:0000313" key="6">
    <source>
        <dbReference type="Proteomes" id="UP000095767"/>
    </source>
</evidence>
<name>A0A1E5V4K4_9POAL</name>
<protein>
    <submittedName>
        <fullName evidence="5">Hydroquinone glucosyltransferase</fullName>
    </submittedName>
</protein>
<reference evidence="5 6" key="1">
    <citation type="submission" date="2016-09" db="EMBL/GenBank/DDBJ databases">
        <title>The draft genome of Dichanthelium oligosanthes: A C3 panicoid grass species.</title>
        <authorList>
            <person name="Studer A.J."/>
            <person name="Schnable J.C."/>
            <person name="Brutnell T.P."/>
        </authorList>
    </citation>
    <scope>NUCLEOTIDE SEQUENCE [LARGE SCALE GENOMIC DNA]</scope>
    <source>
        <strain evidence="6">cv. Kellogg 1175</strain>
        <tissue evidence="5">Leaf</tissue>
    </source>
</reference>
<dbReference type="PANTHER" id="PTHR48046:SF1">
    <property type="entry name" value="GLYCOSYLTRANSFERASE-RELATED"/>
    <property type="match status" value="1"/>
</dbReference>
<evidence type="ECO:0000313" key="5">
    <source>
        <dbReference type="EMBL" id="OEL20083.1"/>
    </source>
</evidence>
<proteinExistence type="inferred from homology"/>
<dbReference type="InterPro" id="IPR035595">
    <property type="entry name" value="UDP_glycos_trans_CS"/>
</dbReference>
<dbReference type="CDD" id="cd03784">
    <property type="entry name" value="GT1_Gtf-like"/>
    <property type="match status" value="1"/>
</dbReference>
<comment type="similarity">
    <text evidence="1 4">Belongs to the UDP-glycosyltransferase family.</text>
</comment>
<keyword evidence="2 4" id="KW-0328">Glycosyltransferase</keyword>
<dbReference type="AlphaFoldDB" id="A0A1E5V4K4"/>
<dbReference type="InterPro" id="IPR002213">
    <property type="entry name" value="UDP_glucos_trans"/>
</dbReference>
<gene>
    <name evidence="5" type="ORF">BAE44_0018898</name>
</gene>
<sequence>MQFPDDMDSSASYLGKIDHGDGPLSYLPEGFAERTRAVGLAVPEWEPQVEILGHRAIGGFLSHCGWNSALETVAAGVPTLAWPLFAEQRMNAVKLASEHVGLALRVSAREDGVVPREEVAAVARELMVGEKGGMARKKARELRAEAQKASVLGGPAHQALAAVVDM</sequence>
<evidence type="ECO:0000256" key="4">
    <source>
        <dbReference type="RuleBase" id="RU003718"/>
    </source>
</evidence>
<dbReference type="SUPFAM" id="SSF53756">
    <property type="entry name" value="UDP-Glycosyltransferase/glycogen phosphorylase"/>
    <property type="match status" value="1"/>
</dbReference>
<dbReference type="Proteomes" id="UP000095767">
    <property type="component" value="Unassembled WGS sequence"/>
</dbReference>
<evidence type="ECO:0000256" key="1">
    <source>
        <dbReference type="ARBA" id="ARBA00009995"/>
    </source>
</evidence>
<accession>A0A1E5V4K4</accession>
<keyword evidence="3 4" id="KW-0808">Transferase</keyword>
<dbReference type="GO" id="GO:0008194">
    <property type="term" value="F:UDP-glycosyltransferase activity"/>
    <property type="evidence" value="ECO:0007669"/>
    <property type="project" value="InterPro"/>
</dbReference>
<evidence type="ECO:0000256" key="3">
    <source>
        <dbReference type="ARBA" id="ARBA00022679"/>
    </source>
</evidence>
<dbReference type="PROSITE" id="PS00375">
    <property type="entry name" value="UDPGT"/>
    <property type="match status" value="1"/>
</dbReference>
<dbReference type="FunFam" id="3.40.50.2000:FF:000431">
    <property type="entry name" value="UDP-glycosyltransferase 90A1"/>
    <property type="match status" value="1"/>
</dbReference>
<dbReference type="OrthoDB" id="694549at2759"/>
<evidence type="ECO:0000256" key="2">
    <source>
        <dbReference type="ARBA" id="ARBA00022676"/>
    </source>
</evidence>
<organism evidence="5 6">
    <name type="scientific">Dichanthelium oligosanthes</name>
    <dbReference type="NCBI Taxonomy" id="888268"/>
    <lineage>
        <taxon>Eukaryota</taxon>
        <taxon>Viridiplantae</taxon>
        <taxon>Streptophyta</taxon>
        <taxon>Embryophyta</taxon>
        <taxon>Tracheophyta</taxon>
        <taxon>Spermatophyta</taxon>
        <taxon>Magnoliopsida</taxon>
        <taxon>Liliopsida</taxon>
        <taxon>Poales</taxon>
        <taxon>Poaceae</taxon>
        <taxon>PACMAD clade</taxon>
        <taxon>Panicoideae</taxon>
        <taxon>Panicodae</taxon>
        <taxon>Paniceae</taxon>
        <taxon>Dichantheliinae</taxon>
        <taxon>Dichanthelium</taxon>
    </lineage>
</organism>